<dbReference type="AlphaFoldDB" id="A0A3E0WNQ1"/>
<keyword evidence="7" id="KW-1185">Reference proteome</keyword>
<organism evidence="6 7">
    <name type="scientific">Alkalilimnicola ehrlichii</name>
    <dbReference type="NCBI Taxonomy" id="351052"/>
    <lineage>
        <taxon>Bacteria</taxon>
        <taxon>Pseudomonadati</taxon>
        <taxon>Pseudomonadota</taxon>
        <taxon>Gammaproteobacteria</taxon>
        <taxon>Chromatiales</taxon>
        <taxon>Ectothiorhodospiraceae</taxon>
        <taxon>Alkalilimnicola</taxon>
    </lineage>
</organism>
<dbReference type="EMBL" id="NFZW01000020">
    <property type="protein sequence ID" value="RFA33585.1"/>
    <property type="molecule type" value="Genomic_DNA"/>
</dbReference>
<dbReference type="GO" id="GO:0003700">
    <property type="term" value="F:DNA-binding transcription factor activity"/>
    <property type="evidence" value="ECO:0007669"/>
    <property type="project" value="TreeGrafter"/>
</dbReference>
<evidence type="ECO:0000256" key="4">
    <source>
        <dbReference type="PROSITE-ProRule" id="PRU00335"/>
    </source>
</evidence>
<dbReference type="Proteomes" id="UP000256763">
    <property type="component" value="Unassembled WGS sequence"/>
</dbReference>
<dbReference type="PANTHER" id="PTHR30055:SF234">
    <property type="entry name" value="HTH-TYPE TRANSCRIPTIONAL REGULATOR BETI"/>
    <property type="match status" value="1"/>
</dbReference>
<comment type="caution">
    <text evidence="6">The sequence shown here is derived from an EMBL/GenBank/DDBJ whole genome shotgun (WGS) entry which is preliminary data.</text>
</comment>
<dbReference type="SUPFAM" id="SSF46689">
    <property type="entry name" value="Homeodomain-like"/>
    <property type="match status" value="1"/>
</dbReference>
<evidence type="ECO:0000256" key="3">
    <source>
        <dbReference type="ARBA" id="ARBA00023163"/>
    </source>
</evidence>
<gene>
    <name evidence="6" type="ORF">CAL65_17185</name>
</gene>
<keyword evidence="1" id="KW-0805">Transcription regulation</keyword>
<sequence>MPQSDRRPGRASSRDKLLDAAADLVVKHGVQNLTIDSVAAAAGVTKAGLIYHFKTRDELLSALVERMVEAFDVLKSAAQEGSSTTSPKAALSRLLNDTLDMPQDQRQLLANLLVAVCLQPSLAGPVQALYARDYEALSGGDDGGRAMLLAAAMDGIALIELLHLHKFTSQQRQAMRAALEREIRELP</sequence>
<dbReference type="GO" id="GO:0000976">
    <property type="term" value="F:transcription cis-regulatory region binding"/>
    <property type="evidence" value="ECO:0007669"/>
    <property type="project" value="TreeGrafter"/>
</dbReference>
<dbReference type="Pfam" id="PF17937">
    <property type="entry name" value="TetR_C_28"/>
    <property type="match status" value="1"/>
</dbReference>
<evidence type="ECO:0000256" key="1">
    <source>
        <dbReference type="ARBA" id="ARBA00023015"/>
    </source>
</evidence>
<keyword evidence="3" id="KW-0804">Transcription</keyword>
<dbReference type="InterPro" id="IPR009057">
    <property type="entry name" value="Homeodomain-like_sf"/>
</dbReference>
<keyword evidence="2 4" id="KW-0238">DNA-binding</keyword>
<dbReference type="PRINTS" id="PR00455">
    <property type="entry name" value="HTHTETR"/>
</dbReference>
<protein>
    <recommendedName>
        <fullName evidence="5">HTH tetR-type domain-containing protein</fullName>
    </recommendedName>
</protein>
<name>A0A3E0WNQ1_9GAMM</name>
<reference evidence="7" key="1">
    <citation type="submission" date="2017-05" db="EMBL/GenBank/DDBJ databases">
        <authorList>
            <person name="Sharma S."/>
            <person name="Sidhu C."/>
            <person name="Pinnaka A.K."/>
        </authorList>
    </citation>
    <scope>NUCLEOTIDE SEQUENCE [LARGE SCALE GENOMIC DNA]</scope>
    <source>
        <strain evidence="7">AK93</strain>
    </source>
</reference>
<feature type="DNA-binding region" description="H-T-H motif" evidence="4">
    <location>
        <begin position="34"/>
        <end position="53"/>
    </location>
</feature>
<evidence type="ECO:0000259" key="5">
    <source>
        <dbReference type="PROSITE" id="PS50977"/>
    </source>
</evidence>
<evidence type="ECO:0000313" key="7">
    <source>
        <dbReference type="Proteomes" id="UP000256763"/>
    </source>
</evidence>
<dbReference type="OrthoDB" id="5293556at2"/>
<dbReference type="Gene3D" id="1.10.357.10">
    <property type="entry name" value="Tetracycline Repressor, domain 2"/>
    <property type="match status" value="1"/>
</dbReference>
<dbReference type="PANTHER" id="PTHR30055">
    <property type="entry name" value="HTH-TYPE TRANSCRIPTIONAL REGULATOR RUTR"/>
    <property type="match status" value="1"/>
</dbReference>
<dbReference type="InterPro" id="IPR041479">
    <property type="entry name" value="TetR_CgmR_C"/>
</dbReference>
<dbReference type="InterPro" id="IPR001647">
    <property type="entry name" value="HTH_TetR"/>
</dbReference>
<dbReference type="PROSITE" id="PS50977">
    <property type="entry name" value="HTH_TETR_2"/>
    <property type="match status" value="1"/>
</dbReference>
<dbReference type="Pfam" id="PF00440">
    <property type="entry name" value="TetR_N"/>
    <property type="match status" value="1"/>
</dbReference>
<dbReference type="RefSeq" id="WP_116302906.1">
    <property type="nucleotide sequence ID" value="NZ_NFZV01000015.1"/>
</dbReference>
<evidence type="ECO:0000313" key="6">
    <source>
        <dbReference type="EMBL" id="RFA33585.1"/>
    </source>
</evidence>
<evidence type="ECO:0000256" key="2">
    <source>
        <dbReference type="ARBA" id="ARBA00023125"/>
    </source>
</evidence>
<dbReference type="InterPro" id="IPR050109">
    <property type="entry name" value="HTH-type_TetR-like_transc_reg"/>
</dbReference>
<accession>A0A3E0WNQ1</accession>
<feature type="domain" description="HTH tetR-type" evidence="5">
    <location>
        <begin position="11"/>
        <end position="71"/>
    </location>
</feature>
<proteinExistence type="predicted"/>